<organism evidence="5 6">
    <name type="scientific">Planosporangium thailandense</name>
    <dbReference type="NCBI Taxonomy" id="765197"/>
    <lineage>
        <taxon>Bacteria</taxon>
        <taxon>Bacillati</taxon>
        <taxon>Actinomycetota</taxon>
        <taxon>Actinomycetes</taxon>
        <taxon>Micromonosporales</taxon>
        <taxon>Micromonosporaceae</taxon>
        <taxon>Planosporangium</taxon>
    </lineage>
</organism>
<comment type="subcellular location">
    <subcellularLocation>
        <location evidence="1">Periplasm</location>
    </subcellularLocation>
</comment>
<protein>
    <submittedName>
        <fullName evidence="5">ABC transporter substrate-binding protein</fullName>
    </submittedName>
</protein>
<dbReference type="InterPro" id="IPR015168">
    <property type="entry name" value="SsuA/THI5"/>
</dbReference>
<sequence length="356" mass="37075">MRFTRSVALLAVPVLGLGLVAGCRDSRTQAAGGSDSASSNETVKIMVGGIDKVIYLPAKLTEQLGYFKKEGVNVQLLTEPAGAQAENVLISGDVQGVVGFYDHTVDLQAKGKCIESVAQLAKVPGEVEVVATAKAGQITSPKDFAGKKLGVTSPGSSTDFLTRYLATVNGVDPGAYSTVKAGAGQTFIAAIDNGGIDAGMTTDPTVAQLTSTGKAKVMIDMRTEEGTKAALGGLYPASSLYMDCAYVAAHKQTVQKVVNAFVRTMRWISAHSADEIAAKMPADYAAGNPQLYTQSVKDSMTMFTADGVMPADGPKTVLNVLKAFSPNVKPKADTIDLAKTYTTEFVSKAPKSADAS</sequence>
<keyword evidence="3" id="KW-0732">Signal</keyword>
<comment type="caution">
    <text evidence="5">The sequence shown here is derived from an EMBL/GenBank/DDBJ whole genome shotgun (WGS) entry which is preliminary data.</text>
</comment>
<evidence type="ECO:0000256" key="1">
    <source>
        <dbReference type="ARBA" id="ARBA00004418"/>
    </source>
</evidence>
<dbReference type="PANTHER" id="PTHR30024">
    <property type="entry name" value="ALIPHATIC SULFONATES-BINDING PROTEIN-RELATED"/>
    <property type="match status" value="1"/>
</dbReference>
<evidence type="ECO:0000313" key="5">
    <source>
        <dbReference type="EMBL" id="NJC70676.1"/>
    </source>
</evidence>
<evidence type="ECO:0000313" key="6">
    <source>
        <dbReference type="Proteomes" id="UP000722989"/>
    </source>
</evidence>
<evidence type="ECO:0000256" key="2">
    <source>
        <dbReference type="ARBA" id="ARBA00010742"/>
    </source>
</evidence>
<dbReference type="PROSITE" id="PS51257">
    <property type="entry name" value="PROKAR_LIPOPROTEIN"/>
    <property type="match status" value="1"/>
</dbReference>
<dbReference type="Gene3D" id="3.40.190.10">
    <property type="entry name" value="Periplasmic binding protein-like II"/>
    <property type="match status" value="2"/>
</dbReference>
<dbReference type="Pfam" id="PF09084">
    <property type="entry name" value="NMT1"/>
    <property type="match status" value="1"/>
</dbReference>
<gene>
    <name evidence="5" type="ORF">HC031_13270</name>
</gene>
<evidence type="ECO:0000256" key="3">
    <source>
        <dbReference type="ARBA" id="ARBA00022729"/>
    </source>
</evidence>
<accession>A0ABX0XXW0</accession>
<keyword evidence="6" id="KW-1185">Reference proteome</keyword>
<dbReference type="EMBL" id="JAATVY010000007">
    <property type="protein sequence ID" value="NJC70676.1"/>
    <property type="molecule type" value="Genomic_DNA"/>
</dbReference>
<feature type="domain" description="SsuA/THI5-like" evidence="4">
    <location>
        <begin position="62"/>
        <end position="271"/>
    </location>
</feature>
<evidence type="ECO:0000259" key="4">
    <source>
        <dbReference type="Pfam" id="PF09084"/>
    </source>
</evidence>
<dbReference type="Proteomes" id="UP000722989">
    <property type="component" value="Unassembled WGS sequence"/>
</dbReference>
<dbReference type="RefSeq" id="WP_167925574.1">
    <property type="nucleotide sequence ID" value="NZ_JAATVY010000007.1"/>
</dbReference>
<proteinExistence type="inferred from homology"/>
<reference evidence="5 6" key="1">
    <citation type="submission" date="2020-03" db="EMBL/GenBank/DDBJ databases">
        <title>WGS of the type strain of Planosporangium spp.</title>
        <authorList>
            <person name="Thawai C."/>
        </authorList>
    </citation>
    <scope>NUCLEOTIDE SEQUENCE [LARGE SCALE GENOMIC DNA]</scope>
    <source>
        <strain evidence="5 6">TBRC 5610</strain>
    </source>
</reference>
<dbReference type="SUPFAM" id="SSF53850">
    <property type="entry name" value="Periplasmic binding protein-like II"/>
    <property type="match status" value="1"/>
</dbReference>
<dbReference type="PANTHER" id="PTHR30024:SF47">
    <property type="entry name" value="TAURINE-BINDING PERIPLASMIC PROTEIN"/>
    <property type="match status" value="1"/>
</dbReference>
<name>A0ABX0XXW0_9ACTN</name>
<comment type="similarity">
    <text evidence="2">Belongs to the bacterial solute-binding protein SsuA/TauA family.</text>
</comment>